<protein>
    <recommendedName>
        <fullName evidence="6">NACHT domain-containing protein</fullName>
    </recommendedName>
</protein>
<reference evidence="7" key="2">
    <citation type="submission" date="2025-08" db="UniProtKB">
        <authorList>
            <consortium name="Ensembl"/>
        </authorList>
    </citation>
    <scope>IDENTIFICATION</scope>
</reference>
<dbReference type="GeneTree" id="ENSGT00940000166211"/>
<dbReference type="Pfam" id="PF05729">
    <property type="entry name" value="NACHT"/>
    <property type="match status" value="1"/>
</dbReference>
<dbReference type="Ensembl" id="ENSLOCT00000007416.1">
    <property type="protein sequence ID" value="ENSLOCP00000007408.1"/>
    <property type="gene ID" value="ENSLOCG00000006131.1"/>
</dbReference>
<feature type="region of interest" description="Disordered" evidence="5">
    <location>
        <begin position="40"/>
        <end position="66"/>
    </location>
</feature>
<dbReference type="InterPro" id="IPR027417">
    <property type="entry name" value="P-loop_NTPase"/>
</dbReference>
<dbReference type="SMART" id="SM00368">
    <property type="entry name" value="LRR_RI"/>
    <property type="match status" value="4"/>
</dbReference>
<dbReference type="InterPro" id="IPR032675">
    <property type="entry name" value="LRR_dom_sf"/>
</dbReference>
<proteinExistence type="predicted"/>
<dbReference type="PANTHER" id="PTHR47189">
    <property type="entry name" value="MHC CLASS II TRANSACTIVATOR"/>
    <property type="match status" value="1"/>
</dbReference>
<keyword evidence="2" id="KW-0677">Repeat</keyword>
<keyword evidence="4" id="KW-0067">ATP-binding</keyword>
<dbReference type="InterPro" id="IPR041267">
    <property type="entry name" value="NLRP_HD2"/>
</dbReference>
<dbReference type="Pfam" id="PF17776">
    <property type="entry name" value="NLRC4_HD2"/>
    <property type="match status" value="1"/>
</dbReference>
<evidence type="ECO:0000256" key="3">
    <source>
        <dbReference type="ARBA" id="ARBA00022741"/>
    </source>
</evidence>
<dbReference type="InParanoid" id="W5MG99"/>
<accession>W5MG99</accession>
<reference evidence="8" key="1">
    <citation type="submission" date="2011-12" db="EMBL/GenBank/DDBJ databases">
        <title>The Draft Genome of Lepisosteus oculatus.</title>
        <authorList>
            <consortium name="The Broad Institute Genome Assembly &amp; Analysis Group"/>
            <consortium name="Computational R&amp;D Group"/>
            <consortium name="and Sequencing Platform"/>
            <person name="Di Palma F."/>
            <person name="Alfoldi J."/>
            <person name="Johnson J."/>
            <person name="Berlin A."/>
            <person name="Gnerre S."/>
            <person name="Jaffe D."/>
            <person name="MacCallum I."/>
            <person name="Young S."/>
            <person name="Walker B.J."/>
            <person name="Lander E.S."/>
            <person name="Lindblad-Toh K."/>
        </authorList>
    </citation>
    <scope>NUCLEOTIDE SEQUENCE [LARGE SCALE GENOMIC DNA]</scope>
</reference>
<dbReference type="GO" id="GO:0045944">
    <property type="term" value="P:positive regulation of transcription by RNA polymerase II"/>
    <property type="evidence" value="ECO:0000318"/>
    <property type="project" value="GO_Central"/>
</dbReference>
<feature type="region of interest" description="Disordered" evidence="5">
    <location>
        <begin position="79"/>
        <end position="114"/>
    </location>
</feature>
<dbReference type="HOGENOM" id="CLU_010691_0_0_1"/>
<feature type="compositionally biased region" description="Low complexity" evidence="5">
    <location>
        <begin position="79"/>
        <end position="96"/>
    </location>
</feature>
<evidence type="ECO:0000256" key="5">
    <source>
        <dbReference type="SAM" id="MobiDB-lite"/>
    </source>
</evidence>
<organism evidence="7 8">
    <name type="scientific">Lepisosteus oculatus</name>
    <name type="common">Spotted gar</name>
    <dbReference type="NCBI Taxonomy" id="7918"/>
    <lineage>
        <taxon>Eukaryota</taxon>
        <taxon>Metazoa</taxon>
        <taxon>Chordata</taxon>
        <taxon>Craniata</taxon>
        <taxon>Vertebrata</taxon>
        <taxon>Euteleostomi</taxon>
        <taxon>Actinopterygii</taxon>
        <taxon>Neopterygii</taxon>
        <taxon>Holostei</taxon>
        <taxon>Semionotiformes</taxon>
        <taxon>Lepisosteidae</taxon>
        <taxon>Lepisosteus</taxon>
    </lineage>
</organism>
<name>W5MG99_LEPOC</name>
<feature type="compositionally biased region" description="Low complexity" evidence="5">
    <location>
        <begin position="46"/>
        <end position="64"/>
    </location>
</feature>
<feature type="domain" description="NACHT" evidence="6">
    <location>
        <begin position="205"/>
        <end position="347"/>
    </location>
</feature>
<keyword evidence="3" id="KW-0547">Nucleotide-binding</keyword>
<dbReference type="InterPro" id="IPR007111">
    <property type="entry name" value="NACHT_NTPase"/>
</dbReference>
<keyword evidence="1" id="KW-0433">Leucine-rich repeat</keyword>
<reference evidence="7" key="3">
    <citation type="submission" date="2025-09" db="UniProtKB">
        <authorList>
            <consortium name="Ensembl"/>
        </authorList>
    </citation>
    <scope>IDENTIFICATION</scope>
</reference>
<dbReference type="PRINTS" id="PR01719">
    <property type="entry name" value="MHCIIACTVATR"/>
</dbReference>
<evidence type="ECO:0000313" key="7">
    <source>
        <dbReference type="Ensembl" id="ENSLOCP00000007408.1"/>
    </source>
</evidence>
<dbReference type="GO" id="GO:0045348">
    <property type="term" value="P:positive regulation of MHC class II biosynthetic process"/>
    <property type="evidence" value="ECO:0000318"/>
    <property type="project" value="GO_Central"/>
</dbReference>
<dbReference type="InterPro" id="IPR001611">
    <property type="entry name" value="Leu-rich_rpt"/>
</dbReference>
<sequence>MNNAAVQVYPSFPQHIIATPHTSPVGSSVNSRGPTFVLVPPVSLTSSQPQASPSSPAPGSVVGPESVNQTSVISSADSISTLSPASVSSPASTADTGMSPHKGSTAPPLQSSQCSEMPKCVEDYIATAKAFMYDNCQLMAIENEVALDSLYIDVPLVQRQIKTRTGKHVNKYQEKELLLFDMAERRKFEIKRSQLFEEAGQKPKELIALLGKAGMGKSTFIQKLCLDWSKGDFQHFELVFFFETKKLNLPDQTYSLKNLLFDIFPAPPPRNVDEVFRYILSNPQKVLIIFDGFDDFQDSEGLLQCPATSSTKDVYTIKQLFSGLFQKKLIVGSTILIAARPKEVLNQFLGKVDKIVELCGFSEEEIQLYTERYFKDTSCYDWAWTKVRNHNFLSALCFNPLICRFTCFLLENVGSKKSLPSTLTELYQQVFYQKLHMNTTKADPGKRQEKQNIPKLGALAWRGVKDHSCLLSHEDLCSTGLKEFGLNSGILTPYILKRKGDEEEFGCGFTDLFVQNFLGALHITAAKELNDKSLLTQTMLQQKKKKPQDDWLDVTRRFMVGLLFQKTQKHLDWLPGSTKKRLAKRNTIEAHLEKLRPSELSANRLLELCHCVYETGSTKLLRNLAQKLPEELSFSGTPLTPPDVFVLKYLLKETKDNQKNFSIDIQETAIDLPGLRELVGLNCVTSFRASVADTISLWECLQQTGEKDLLKDAVAKFTVNPFKARQLSDVENLNQLVQIYRQKKLLLCDSADSETRPDGDTFHVPAVNNLRKLEFALGPENGYLGFLRLVEVLPTLQWLQHLDLEGLTCNKIGDRGAEKLAEILPCLSSLETLNLSQNCIGDQGAEKLAQTLPSLLSLRSLSLYSNSIADSGAESMAQILPEMTSLTDLDVKFNKITDVGALKLSESLRRCPWIKSIAMWNHSIPHGVLEHLKQKDSRINLL</sequence>
<evidence type="ECO:0000259" key="6">
    <source>
        <dbReference type="PROSITE" id="PS50837"/>
    </source>
</evidence>
<dbReference type="FunFam" id="3.40.50.300:FF:001028">
    <property type="entry name" value="Class II major histocompatibility complex transactivator"/>
    <property type="match status" value="1"/>
</dbReference>
<dbReference type="GO" id="GO:0045345">
    <property type="term" value="P:positive regulation of MHC class I biosynthetic process"/>
    <property type="evidence" value="ECO:0000318"/>
    <property type="project" value="GO_Central"/>
</dbReference>
<dbReference type="EMBL" id="AHAT01013584">
    <property type="status" value="NOT_ANNOTATED_CDS"/>
    <property type="molecule type" value="Genomic_DNA"/>
</dbReference>
<dbReference type="PROSITE" id="PS50837">
    <property type="entry name" value="NACHT"/>
    <property type="match status" value="1"/>
</dbReference>
<dbReference type="eggNOG" id="KOG4308">
    <property type="taxonomic scope" value="Eukaryota"/>
</dbReference>
<dbReference type="AlphaFoldDB" id="W5MG99"/>
<evidence type="ECO:0000256" key="1">
    <source>
        <dbReference type="ARBA" id="ARBA00022614"/>
    </source>
</evidence>
<dbReference type="STRING" id="7918.ENSLOCP00000007408"/>
<dbReference type="Pfam" id="PF13516">
    <property type="entry name" value="LRR_6"/>
    <property type="match status" value="4"/>
</dbReference>
<evidence type="ECO:0000256" key="4">
    <source>
        <dbReference type="ARBA" id="ARBA00022840"/>
    </source>
</evidence>
<dbReference type="Proteomes" id="UP000018468">
    <property type="component" value="Linkage group LG13"/>
</dbReference>
<dbReference type="SUPFAM" id="SSF52047">
    <property type="entry name" value="RNI-like"/>
    <property type="match status" value="1"/>
</dbReference>
<dbReference type="OMA" id="PFAFPRH"/>
<dbReference type="Gene3D" id="3.40.50.300">
    <property type="entry name" value="P-loop containing nucleotide triphosphate hydrolases"/>
    <property type="match status" value="1"/>
</dbReference>
<dbReference type="InterPro" id="IPR008095">
    <property type="entry name" value="MHC_II_transact"/>
</dbReference>
<dbReference type="Bgee" id="ENSLOCG00000006131">
    <property type="expression patterns" value="Expressed in intestine and 11 other cell types or tissues"/>
</dbReference>
<evidence type="ECO:0000256" key="2">
    <source>
        <dbReference type="ARBA" id="ARBA00022737"/>
    </source>
</evidence>
<dbReference type="Gene3D" id="3.80.10.10">
    <property type="entry name" value="Ribonuclease Inhibitor"/>
    <property type="match status" value="1"/>
</dbReference>
<evidence type="ECO:0000313" key="8">
    <source>
        <dbReference type="Proteomes" id="UP000018468"/>
    </source>
</evidence>
<dbReference type="GO" id="GO:0005524">
    <property type="term" value="F:ATP binding"/>
    <property type="evidence" value="ECO:0007669"/>
    <property type="project" value="UniProtKB-KW"/>
</dbReference>
<keyword evidence="8" id="KW-1185">Reference proteome</keyword>
<dbReference type="PANTHER" id="PTHR47189:SF1">
    <property type="entry name" value="MHC CLASS II TRANSACTIVATOR"/>
    <property type="match status" value="1"/>
</dbReference>
<dbReference type="SUPFAM" id="SSF52540">
    <property type="entry name" value="P-loop containing nucleoside triphosphate hydrolases"/>
    <property type="match status" value="1"/>
</dbReference>